<reference evidence="9 10" key="1">
    <citation type="journal article" date="2016" name="Nat. Commun.">
        <title>Thousands of microbial genomes shed light on interconnected biogeochemical processes in an aquifer system.</title>
        <authorList>
            <person name="Anantharaman K."/>
            <person name="Brown C.T."/>
            <person name="Hug L.A."/>
            <person name="Sharon I."/>
            <person name="Castelle C.J."/>
            <person name="Probst A.J."/>
            <person name="Thomas B.C."/>
            <person name="Singh A."/>
            <person name="Wilkins M.J."/>
            <person name="Karaoz U."/>
            <person name="Brodie E.L."/>
            <person name="Williams K.H."/>
            <person name="Hubbard S.S."/>
            <person name="Banfield J.F."/>
        </authorList>
    </citation>
    <scope>NUCLEOTIDE SEQUENCE [LARGE SCALE GENOMIC DNA]</scope>
</reference>
<dbReference type="EC" id="6.1.1.19" evidence="2"/>
<accession>A0A1F5EBM0</accession>
<feature type="domain" description="Arginyl tRNA synthetase N-terminal" evidence="8">
    <location>
        <begin position="4"/>
        <end position="86"/>
    </location>
</feature>
<dbReference type="InterPro" id="IPR036695">
    <property type="entry name" value="Arg-tRNA-synth_N_sf"/>
</dbReference>
<sequence>MIFGELHQTIRQAYRKAFSAEPPRFVIEPARHKMFGDFSSNVALLCAAQQGGSAVAIAQKIVQELEGSKIFRNVSVTTPGFINFTITDSHLLEVVGEIIRYPEAFGRSDLGKEIRVLIEFVSANPTGPLTLSNGREAFVGETIARVLELYGCAVAREYFVSDRGDQITSLGHAVLKDKPSEFKGAYINELSKRIKETKPDEAGGKAAVMILEESIKPTLKKAGIDFRQFFSERSLYQTGVFKRTLELLKVKGLVYEAEGATWLSTTRYGDSEDRVLISAAGVETYFASDIAYHSFKLQRGYHRLINVSGVEGATFSKQLNLVLEGVLRGEYTWGGQVDWAITQPVSLVQKGQAVKPSKLTGTYLTLQEVIEAVGLDVARFFLISRDITTPLEIDLDVAKSNSLSNPVFYLQYAYARISSIFREYSKNGEFAVPETIVLTHPIERQLLLRILQFPDLVEEVVGDLMVHKLANYATLLATDLHSFYENLKIVGERPEVTLSRLAILKASSITLKRVLDLTGISAPSRMMRSPKA</sequence>
<dbReference type="SMART" id="SM01016">
    <property type="entry name" value="Arg_tRNA_synt_N"/>
    <property type="match status" value="1"/>
</dbReference>
<evidence type="ECO:0000313" key="9">
    <source>
        <dbReference type="EMBL" id="OGD64763.1"/>
    </source>
</evidence>
<keyword evidence="3" id="KW-0436">Ligase</keyword>
<comment type="caution">
    <text evidence="9">The sequence shown here is derived from an EMBL/GenBank/DDBJ whole genome shotgun (WGS) entry which is preliminary data.</text>
</comment>
<evidence type="ECO:0000256" key="4">
    <source>
        <dbReference type="ARBA" id="ARBA00022741"/>
    </source>
</evidence>
<dbReference type="InterPro" id="IPR014729">
    <property type="entry name" value="Rossmann-like_a/b/a_fold"/>
</dbReference>
<dbReference type="Gene3D" id="3.30.1360.70">
    <property type="entry name" value="Arginyl tRNA synthetase N-terminal domain"/>
    <property type="match status" value="1"/>
</dbReference>
<organism evidence="9 10">
    <name type="scientific">Candidatus Berkelbacteria bacterium RIFCSPLOWO2_01_FULL_50_28</name>
    <dbReference type="NCBI Taxonomy" id="1797471"/>
    <lineage>
        <taxon>Bacteria</taxon>
        <taxon>Candidatus Berkelbacteria</taxon>
    </lineage>
</organism>
<dbReference type="GO" id="GO:0005524">
    <property type="term" value="F:ATP binding"/>
    <property type="evidence" value="ECO:0007669"/>
    <property type="project" value="UniProtKB-KW"/>
</dbReference>
<dbReference type="InterPro" id="IPR009080">
    <property type="entry name" value="tRNAsynth_Ia_anticodon-bd"/>
</dbReference>
<dbReference type="SUPFAM" id="SSF52374">
    <property type="entry name" value="Nucleotidylyl transferase"/>
    <property type="match status" value="1"/>
</dbReference>
<dbReference type="InterPro" id="IPR001278">
    <property type="entry name" value="Arg-tRNA-ligase"/>
</dbReference>
<dbReference type="PANTHER" id="PTHR11956:SF5">
    <property type="entry name" value="ARGININE--TRNA LIGASE, CYTOPLASMIC"/>
    <property type="match status" value="1"/>
</dbReference>
<dbReference type="STRING" id="1797471.A3A71_01780"/>
<evidence type="ECO:0000256" key="1">
    <source>
        <dbReference type="ARBA" id="ARBA00005594"/>
    </source>
</evidence>
<dbReference type="EMBL" id="MEZX01000002">
    <property type="protein sequence ID" value="OGD64763.1"/>
    <property type="molecule type" value="Genomic_DNA"/>
</dbReference>
<evidence type="ECO:0000256" key="3">
    <source>
        <dbReference type="ARBA" id="ARBA00022598"/>
    </source>
</evidence>
<dbReference type="SUPFAM" id="SSF55190">
    <property type="entry name" value="Arginyl-tRNA synthetase (ArgRS), N-terminal 'additional' domain"/>
    <property type="match status" value="1"/>
</dbReference>
<keyword evidence="4" id="KW-0547">Nucleotide-binding</keyword>
<dbReference type="SUPFAM" id="SSF47323">
    <property type="entry name" value="Anticodon-binding domain of a subclass of class I aminoacyl-tRNA synthetases"/>
    <property type="match status" value="1"/>
</dbReference>
<proteinExistence type="inferred from homology"/>
<dbReference type="Gene3D" id="3.40.50.620">
    <property type="entry name" value="HUPs"/>
    <property type="match status" value="1"/>
</dbReference>
<dbReference type="GO" id="GO:0005737">
    <property type="term" value="C:cytoplasm"/>
    <property type="evidence" value="ECO:0007669"/>
    <property type="project" value="InterPro"/>
</dbReference>
<dbReference type="Gene3D" id="1.10.730.10">
    <property type="entry name" value="Isoleucyl-tRNA Synthetase, Domain 1"/>
    <property type="match status" value="1"/>
</dbReference>
<evidence type="ECO:0000256" key="2">
    <source>
        <dbReference type="ARBA" id="ARBA00012837"/>
    </source>
</evidence>
<evidence type="ECO:0000259" key="8">
    <source>
        <dbReference type="SMART" id="SM01016"/>
    </source>
</evidence>
<dbReference type="GO" id="GO:0006420">
    <property type="term" value="P:arginyl-tRNA aminoacylation"/>
    <property type="evidence" value="ECO:0007669"/>
    <property type="project" value="InterPro"/>
</dbReference>
<dbReference type="PANTHER" id="PTHR11956">
    <property type="entry name" value="ARGINYL-TRNA SYNTHETASE"/>
    <property type="match status" value="1"/>
</dbReference>
<evidence type="ECO:0000313" key="10">
    <source>
        <dbReference type="Proteomes" id="UP000177481"/>
    </source>
</evidence>
<protein>
    <recommendedName>
        <fullName evidence="2">arginine--tRNA ligase</fullName>
        <ecNumber evidence="2">6.1.1.19</ecNumber>
    </recommendedName>
</protein>
<dbReference type="PRINTS" id="PR01038">
    <property type="entry name" value="TRNASYNTHARG"/>
</dbReference>
<comment type="similarity">
    <text evidence="1">Belongs to the class-I aminoacyl-tRNA synthetase family.</text>
</comment>
<keyword evidence="5" id="KW-0067">ATP-binding</keyword>
<dbReference type="InterPro" id="IPR008909">
    <property type="entry name" value="DALR_anticod-bd"/>
</dbReference>
<dbReference type="InterPro" id="IPR005148">
    <property type="entry name" value="Arg-tRNA-synth_N"/>
</dbReference>
<evidence type="ECO:0000256" key="5">
    <source>
        <dbReference type="ARBA" id="ARBA00022840"/>
    </source>
</evidence>
<dbReference type="AlphaFoldDB" id="A0A1F5EBM0"/>
<dbReference type="Pfam" id="PF03485">
    <property type="entry name" value="Arg_tRNA_synt_N"/>
    <property type="match status" value="1"/>
</dbReference>
<comment type="catalytic activity">
    <reaction evidence="6">
        <text>tRNA(Arg) + L-arginine + ATP = L-arginyl-tRNA(Arg) + AMP + diphosphate</text>
        <dbReference type="Rhea" id="RHEA:20301"/>
        <dbReference type="Rhea" id="RHEA-COMP:9658"/>
        <dbReference type="Rhea" id="RHEA-COMP:9673"/>
        <dbReference type="ChEBI" id="CHEBI:30616"/>
        <dbReference type="ChEBI" id="CHEBI:32682"/>
        <dbReference type="ChEBI" id="CHEBI:33019"/>
        <dbReference type="ChEBI" id="CHEBI:78442"/>
        <dbReference type="ChEBI" id="CHEBI:78513"/>
        <dbReference type="ChEBI" id="CHEBI:456215"/>
        <dbReference type="EC" id="6.1.1.19"/>
    </reaction>
</comment>
<dbReference type="GO" id="GO:0004814">
    <property type="term" value="F:arginine-tRNA ligase activity"/>
    <property type="evidence" value="ECO:0007669"/>
    <property type="project" value="UniProtKB-EC"/>
</dbReference>
<gene>
    <name evidence="9" type="ORF">A3A71_01780</name>
</gene>
<evidence type="ECO:0000256" key="6">
    <source>
        <dbReference type="ARBA" id="ARBA00049339"/>
    </source>
</evidence>
<evidence type="ECO:0000259" key="7">
    <source>
        <dbReference type="SMART" id="SM00836"/>
    </source>
</evidence>
<dbReference type="Pfam" id="PF05746">
    <property type="entry name" value="DALR_1"/>
    <property type="match status" value="1"/>
</dbReference>
<dbReference type="SMART" id="SM00836">
    <property type="entry name" value="DALR_1"/>
    <property type="match status" value="1"/>
</dbReference>
<feature type="domain" description="DALR anticodon binding" evidence="7">
    <location>
        <begin position="410"/>
        <end position="526"/>
    </location>
</feature>
<name>A0A1F5EBM0_9BACT</name>
<dbReference type="Proteomes" id="UP000177481">
    <property type="component" value="Unassembled WGS sequence"/>
</dbReference>